<feature type="domain" description="N-acetyltransferase" evidence="3">
    <location>
        <begin position="7"/>
        <end position="161"/>
    </location>
</feature>
<dbReference type="GO" id="GO:0016747">
    <property type="term" value="F:acyltransferase activity, transferring groups other than amino-acyl groups"/>
    <property type="evidence" value="ECO:0007669"/>
    <property type="project" value="InterPro"/>
</dbReference>
<comment type="caution">
    <text evidence="4">The sequence shown here is derived from an EMBL/GenBank/DDBJ whole genome shotgun (WGS) entry which is preliminary data.</text>
</comment>
<dbReference type="Proteomes" id="UP000094412">
    <property type="component" value="Unassembled WGS sequence"/>
</dbReference>
<keyword evidence="5" id="KW-1185">Reference proteome</keyword>
<dbReference type="SUPFAM" id="SSF55729">
    <property type="entry name" value="Acyl-CoA N-acyltransferases (Nat)"/>
    <property type="match status" value="1"/>
</dbReference>
<dbReference type="EMBL" id="MDEO01000016">
    <property type="protein sequence ID" value="OCX25467.1"/>
    <property type="molecule type" value="Genomic_DNA"/>
</dbReference>
<name>A0A1C2EEX6_9HYPH</name>
<dbReference type="CDD" id="cd04301">
    <property type="entry name" value="NAT_SF"/>
    <property type="match status" value="1"/>
</dbReference>
<dbReference type="STRING" id="1566387.QV13_00430"/>
<keyword evidence="2" id="KW-0012">Acyltransferase</keyword>
<dbReference type="InterPro" id="IPR000182">
    <property type="entry name" value="GNAT_dom"/>
</dbReference>
<evidence type="ECO:0000256" key="2">
    <source>
        <dbReference type="ARBA" id="ARBA00023315"/>
    </source>
</evidence>
<keyword evidence="1 4" id="KW-0808">Transferase</keyword>
<evidence type="ECO:0000313" key="4">
    <source>
        <dbReference type="EMBL" id="OCX25467.1"/>
    </source>
</evidence>
<evidence type="ECO:0000259" key="3">
    <source>
        <dbReference type="PROSITE" id="PS51186"/>
    </source>
</evidence>
<dbReference type="PANTHER" id="PTHR43877">
    <property type="entry name" value="AMINOALKYLPHOSPHONATE N-ACETYLTRANSFERASE-RELATED-RELATED"/>
    <property type="match status" value="1"/>
</dbReference>
<evidence type="ECO:0000256" key="1">
    <source>
        <dbReference type="ARBA" id="ARBA00022679"/>
    </source>
</evidence>
<dbReference type="InterPro" id="IPR050832">
    <property type="entry name" value="Bact_Acetyltransf"/>
</dbReference>
<reference evidence="4 5" key="1">
    <citation type="submission" date="2016-08" db="EMBL/GenBank/DDBJ databases">
        <title>Whole genome sequence of Mesorhizobium sp. strain UASWS1009 isolated from industrial sewage.</title>
        <authorList>
            <person name="Crovadore J."/>
            <person name="Calmin G."/>
            <person name="Chablais R."/>
            <person name="Cochard B."/>
            <person name="Lefort F."/>
        </authorList>
    </citation>
    <scope>NUCLEOTIDE SEQUENCE [LARGE SCALE GENOMIC DNA]</scope>
    <source>
        <strain evidence="4 5">UASWS1009</strain>
    </source>
</reference>
<proteinExistence type="predicted"/>
<dbReference type="PROSITE" id="PS51186">
    <property type="entry name" value="GNAT"/>
    <property type="match status" value="1"/>
</dbReference>
<dbReference type="InterPro" id="IPR016181">
    <property type="entry name" value="Acyl_CoA_acyltransferase"/>
</dbReference>
<sequence length="161" mass="18078">MAVSFAYLLQPLQPTAPPFQPLLEESRRNGFDMLARLGSNWTEGGNRFDAMGEMLLGAWRDGELAGVCGLNIDPYVAGRRQGRVRHLYVGEAHRRRGVGAMLVGAVIDAAGRHFSVLNTRAPVEAHRFYESLGFQRVQQDFVTHRLMLDGRLHQPALEERH</sequence>
<dbReference type="AlphaFoldDB" id="A0A1C2EEX6"/>
<organism evidence="4 5">
    <name type="scientific">Mesorhizobium hungaricum</name>
    <dbReference type="NCBI Taxonomy" id="1566387"/>
    <lineage>
        <taxon>Bacteria</taxon>
        <taxon>Pseudomonadati</taxon>
        <taxon>Pseudomonadota</taxon>
        <taxon>Alphaproteobacteria</taxon>
        <taxon>Hyphomicrobiales</taxon>
        <taxon>Phyllobacteriaceae</taxon>
        <taxon>Mesorhizobium</taxon>
    </lineage>
</organism>
<dbReference type="Pfam" id="PF00583">
    <property type="entry name" value="Acetyltransf_1"/>
    <property type="match status" value="1"/>
</dbReference>
<gene>
    <name evidence="4" type="ORF">QV13_00430</name>
</gene>
<protein>
    <submittedName>
        <fullName evidence="4">GNAT family N-acetyltransferase</fullName>
    </submittedName>
</protein>
<accession>A0A1C2EEX6</accession>
<dbReference type="Gene3D" id="3.40.630.30">
    <property type="match status" value="1"/>
</dbReference>
<evidence type="ECO:0000313" key="5">
    <source>
        <dbReference type="Proteomes" id="UP000094412"/>
    </source>
</evidence>
<dbReference type="RefSeq" id="WP_024925524.1">
    <property type="nucleotide sequence ID" value="NZ_MDEO01000016.1"/>
</dbReference>